<organism evidence="2 3">
    <name type="scientific">Marmota monax</name>
    <name type="common">Woodchuck</name>
    <dbReference type="NCBI Taxonomy" id="9995"/>
    <lineage>
        <taxon>Eukaryota</taxon>
        <taxon>Metazoa</taxon>
        <taxon>Chordata</taxon>
        <taxon>Craniata</taxon>
        <taxon>Vertebrata</taxon>
        <taxon>Euteleostomi</taxon>
        <taxon>Mammalia</taxon>
        <taxon>Eutheria</taxon>
        <taxon>Euarchontoglires</taxon>
        <taxon>Glires</taxon>
        <taxon>Rodentia</taxon>
        <taxon>Sciuromorpha</taxon>
        <taxon>Sciuridae</taxon>
        <taxon>Xerinae</taxon>
        <taxon>Marmotini</taxon>
        <taxon>Marmota</taxon>
    </lineage>
</organism>
<evidence type="ECO:0000313" key="3">
    <source>
        <dbReference type="Proteomes" id="UP000335636"/>
    </source>
</evidence>
<proteinExistence type="predicted"/>
<evidence type="ECO:0000313" key="1">
    <source>
        <dbReference type="EMBL" id="KAF7459481.1"/>
    </source>
</evidence>
<dbReference type="Proteomes" id="UP000335636">
    <property type="component" value="Unassembled WGS sequence"/>
</dbReference>
<name>A0A5E4AJI0_MARMO</name>
<reference evidence="1" key="2">
    <citation type="submission" date="2020-08" db="EMBL/GenBank/DDBJ databases">
        <authorList>
            <person name="Shumante A."/>
            <person name="Zimin A.V."/>
            <person name="Puiu D."/>
            <person name="Salzberg S.L."/>
        </authorList>
    </citation>
    <scope>NUCLEOTIDE SEQUENCE</scope>
    <source>
        <strain evidence="1">WC2-LM</strain>
        <tissue evidence="1">Liver</tissue>
    </source>
</reference>
<dbReference type="Proteomes" id="UP000662637">
    <property type="component" value="Unassembled WGS sequence"/>
</dbReference>
<protein>
    <submittedName>
        <fullName evidence="2">Uncharacterized protein</fullName>
    </submittedName>
</protein>
<evidence type="ECO:0000313" key="2">
    <source>
        <dbReference type="EMBL" id="VTJ57474.1"/>
    </source>
</evidence>
<gene>
    <name evidence="1" type="ORF">GHT09_020486</name>
    <name evidence="2" type="ORF">MONAX_5E022150</name>
</gene>
<dbReference type="EMBL" id="WJEC01008856">
    <property type="protein sequence ID" value="KAF7459481.1"/>
    <property type="molecule type" value="Genomic_DNA"/>
</dbReference>
<keyword evidence="3" id="KW-1185">Reference proteome</keyword>
<dbReference type="EMBL" id="CABDUW010000081">
    <property type="protein sequence ID" value="VTJ57474.1"/>
    <property type="molecule type" value="Genomic_DNA"/>
</dbReference>
<dbReference type="AlphaFoldDB" id="A0A5E4AJI0"/>
<sequence>MPNSLAVLEAGTVRLPPAQVRAPPLPPGGGGGGVVVVVAAAGGLGPCRVLVPGSRAAVAGRTDRRATGSVYFWKSSAVLKRKQTTLHYWKPFLLILLHF</sequence>
<reference evidence="2 3" key="1">
    <citation type="submission" date="2019-04" db="EMBL/GenBank/DDBJ databases">
        <authorList>
            <person name="Alioto T."/>
            <person name="Alioto T."/>
        </authorList>
    </citation>
    <scope>NUCLEOTIDE SEQUENCE [LARGE SCALE GENOMIC DNA]</scope>
</reference>
<accession>A0A5E4AJI0</accession>